<protein>
    <submittedName>
        <fullName evidence="2">Uncharacterized protein</fullName>
    </submittedName>
</protein>
<evidence type="ECO:0000313" key="2">
    <source>
        <dbReference type="EMBL" id="HGQ17818.1"/>
    </source>
</evidence>
<organism evidence="2">
    <name type="scientific">Ignisphaera aggregans</name>
    <dbReference type="NCBI Taxonomy" id="334771"/>
    <lineage>
        <taxon>Archaea</taxon>
        <taxon>Thermoproteota</taxon>
        <taxon>Thermoprotei</taxon>
        <taxon>Desulfurococcales</taxon>
        <taxon>Desulfurococcaceae</taxon>
        <taxon>Ignisphaera</taxon>
    </lineage>
</organism>
<name>A0A7J3JP18_9CREN</name>
<accession>A0A7J3JP18</accession>
<sequence>MAEQQQLALLNFNRNGGKIEWICGCALCRVLALPIFRRFTGTDREGDNEVSEEVSPTVTQQPISSSVGVEGSGQRSVDVDAIVSRVVEEVDRRVSSRIDGVERELEGVKSSFSGVAEELRNAIIEVRSAVSELANPFNFMRKYAEIVDDSGKLLQLLGQQNTQSTSSQQVSPNLLAPLASQLPLSDDVRMLLSSILAQQRASPRQPSPFARILRLIKWVDEHLTGIPREIIDELTAFAVASGLIGEKERGLLISAISFVENMRRRGIRIREQLIMLYTVVKMLGIEDREADGEILKMIIEEGRYSQPGGVRDGL</sequence>
<proteinExistence type="predicted"/>
<dbReference type="EMBL" id="DTBZ01000057">
    <property type="protein sequence ID" value="HGQ17818.1"/>
    <property type="molecule type" value="Genomic_DNA"/>
</dbReference>
<comment type="caution">
    <text evidence="2">The sequence shown here is derived from an EMBL/GenBank/DDBJ whole genome shotgun (WGS) entry which is preliminary data.</text>
</comment>
<feature type="compositionally biased region" description="Polar residues" evidence="1">
    <location>
        <begin position="54"/>
        <end position="67"/>
    </location>
</feature>
<feature type="region of interest" description="Disordered" evidence="1">
    <location>
        <begin position="43"/>
        <end position="72"/>
    </location>
</feature>
<evidence type="ECO:0000256" key="1">
    <source>
        <dbReference type="SAM" id="MobiDB-lite"/>
    </source>
</evidence>
<reference evidence="2" key="1">
    <citation type="journal article" date="2020" name="mSystems">
        <title>Genome- and Community-Level Interaction Insights into Carbon Utilization and Element Cycling Functions of Hydrothermarchaeota in Hydrothermal Sediment.</title>
        <authorList>
            <person name="Zhou Z."/>
            <person name="Liu Y."/>
            <person name="Xu W."/>
            <person name="Pan J."/>
            <person name="Luo Z.H."/>
            <person name="Li M."/>
        </authorList>
    </citation>
    <scope>NUCLEOTIDE SEQUENCE [LARGE SCALE GENOMIC DNA]</scope>
    <source>
        <strain evidence="2">SpSt-657</strain>
    </source>
</reference>
<dbReference type="AlphaFoldDB" id="A0A7J3JP18"/>
<gene>
    <name evidence="2" type="ORF">ENU30_02390</name>
</gene>